<dbReference type="InterPro" id="IPR036526">
    <property type="entry name" value="C-N_Hydrolase_sf"/>
</dbReference>
<protein>
    <submittedName>
        <fullName evidence="3">Carbon-nitrogen hydrolase family protein</fullName>
    </submittedName>
</protein>
<dbReference type="GO" id="GO:0050126">
    <property type="term" value="F:N-carbamoylputrescine amidase activity"/>
    <property type="evidence" value="ECO:0007669"/>
    <property type="project" value="TreeGrafter"/>
</dbReference>
<dbReference type="SUPFAM" id="SSF56317">
    <property type="entry name" value="Carbon-nitrogen hydrolase"/>
    <property type="match status" value="1"/>
</dbReference>
<sequence length="257" mass="28572">MKLNIGIFQYKMRDETPHARIKRLDAQLKKNRALDLMICPELFLSGYGSEDKIKEFCESSKGDYAKKISLLAKTYATAILYGYPEKNSNKLFNAAQLFDKNGKSLANHRKKMLPPTASESKIFTPGDGDSIVWINGIKTAIVICYELEFPELIRKLSLAGVQLILAPTGQSSHWPAAAKYICRSRAFENGIFVAYANSTGNLNGINFMGESKVIGPDGLDIINAKKGEKTIIGEIDTKQISLVQDKLPYLEDSRTLN</sequence>
<dbReference type="CDD" id="cd07576">
    <property type="entry name" value="R-amidase_like"/>
    <property type="match status" value="1"/>
</dbReference>
<dbReference type="GO" id="GO:0033388">
    <property type="term" value="P:putrescine biosynthetic process from arginine"/>
    <property type="evidence" value="ECO:0007669"/>
    <property type="project" value="TreeGrafter"/>
</dbReference>
<proteinExistence type="predicted"/>
<dbReference type="InterPro" id="IPR003010">
    <property type="entry name" value="C-N_Hydrolase"/>
</dbReference>
<feature type="domain" description="CN hydrolase" evidence="2">
    <location>
        <begin position="3"/>
        <end position="237"/>
    </location>
</feature>
<name>A4GHI2_9BACT</name>
<evidence type="ECO:0000313" key="3">
    <source>
        <dbReference type="EMBL" id="ABL97543.1"/>
    </source>
</evidence>
<dbReference type="InterPro" id="IPR044083">
    <property type="entry name" value="RamA-like"/>
</dbReference>
<evidence type="ECO:0000259" key="2">
    <source>
        <dbReference type="PROSITE" id="PS50263"/>
    </source>
</evidence>
<evidence type="ECO:0000256" key="1">
    <source>
        <dbReference type="ARBA" id="ARBA00022801"/>
    </source>
</evidence>
<accession>A4GHI2</accession>
<reference evidence="3" key="1">
    <citation type="journal article" date="2007" name="Environ. Microbiol.">
        <title>Proteorhodopsin photosystem gene clusters exhibit co-evolutionary trends and shared ancestry among diverse marine microbial phyla.</title>
        <authorList>
            <person name="McCarren J."/>
            <person name="Delong E.F."/>
        </authorList>
    </citation>
    <scope>NUCLEOTIDE SEQUENCE</scope>
</reference>
<dbReference type="AlphaFoldDB" id="A4GHI2"/>
<dbReference type="InterPro" id="IPR050345">
    <property type="entry name" value="Aliph_Amidase/BUP"/>
</dbReference>
<dbReference type="PANTHER" id="PTHR43674">
    <property type="entry name" value="NITRILASE C965.09-RELATED"/>
    <property type="match status" value="1"/>
</dbReference>
<dbReference type="PANTHER" id="PTHR43674:SF2">
    <property type="entry name" value="BETA-UREIDOPROPIONASE"/>
    <property type="match status" value="1"/>
</dbReference>
<dbReference type="EMBL" id="EF089397">
    <property type="protein sequence ID" value="ABL97543.1"/>
    <property type="molecule type" value="Genomic_DNA"/>
</dbReference>
<dbReference type="Gene3D" id="3.60.110.10">
    <property type="entry name" value="Carbon-nitrogen hydrolase"/>
    <property type="match status" value="1"/>
</dbReference>
<gene>
    <name evidence="3" type="ORF">MBMO_EB0-35D03.0006</name>
</gene>
<dbReference type="PROSITE" id="PS50263">
    <property type="entry name" value="CN_HYDROLASE"/>
    <property type="match status" value="1"/>
</dbReference>
<dbReference type="Pfam" id="PF00795">
    <property type="entry name" value="CN_hydrolase"/>
    <property type="match status" value="1"/>
</dbReference>
<organism evidence="3">
    <name type="scientific">uncultured marine bacterium EB0_35D03</name>
    <dbReference type="NCBI Taxonomy" id="415435"/>
    <lineage>
        <taxon>Bacteria</taxon>
        <taxon>environmental samples</taxon>
    </lineage>
</organism>
<keyword evidence="1 3" id="KW-0378">Hydrolase</keyword>